<accession>A0A5B7D8T3</accession>
<gene>
    <name evidence="1" type="ORF">E2C01_010593</name>
</gene>
<dbReference type="AlphaFoldDB" id="A0A5B7D8T3"/>
<evidence type="ECO:0000313" key="2">
    <source>
        <dbReference type="Proteomes" id="UP000324222"/>
    </source>
</evidence>
<organism evidence="1 2">
    <name type="scientific">Portunus trituberculatus</name>
    <name type="common">Swimming crab</name>
    <name type="synonym">Neptunus trituberculatus</name>
    <dbReference type="NCBI Taxonomy" id="210409"/>
    <lineage>
        <taxon>Eukaryota</taxon>
        <taxon>Metazoa</taxon>
        <taxon>Ecdysozoa</taxon>
        <taxon>Arthropoda</taxon>
        <taxon>Crustacea</taxon>
        <taxon>Multicrustacea</taxon>
        <taxon>Malacostraca</taxon>
        <taxon>Eumalacostraca</taxon>
        <taxon>Eucarida</taxon>
        <taxon>Decapoda</taxon>
        <taxon>Pleocyemata</taxon>
        <taxon>Brachyura</taxon>
        <taxon>Eubrachyura</taxon>
        <taxon>Portunoidea</taxon>
        <taxon>Portunidae</taxon>
        <taxon>Portuninae</taxon>
        <taxon>Portunus</taxon>
    </lineage>
</organism>
<dbReference type="Proteomes" id="UP000324222">
    <property type="component" value="Unassembled WGS sequence"/>
</dbReference>
<reference evidence="1 2" key="1">
    <citation type="submission" date="2019-05" db="EMBL/GenBank/DDBJ databases">
        <title>Another draft genome of Portunus trituberculatus and its Hox gene families provides insights of decapod evolution.</title>
        <authorList>
            <person name="Jeong J.-H."/>
            <person name="Song I."/>
            <person name="Kim S."/>
            <person name="Choi T."/>
            <person name="Kim D."/>
            <person name="Ryu S."/>
            <person name="Kim W."/>
        </authorList>
    </citation>
    <scope>NUCLEOTIDE SEQUENCE [LARGE SCALE GENOMIC DNA]</scope>
    <source>
        <tissue evidence="1">Muscle</tissue>
    </source>
</reference>
<name>A0A5B7D8T3_PORTR</name>
<proteinExistence type="predicted"/>
<dbReference type="EMBL" id="VSRR010000616">
    <property type="protein sequence ID" value="MPC17730.1"/>
    <property type="molecule type" value="Genomic_DNA"/>
</dbReference>
<comment type="caution">
    <text evidence="1">The sequence shown here is derived from an EMBL/GenBank/DDBJ whole genome shotgun (WGS) entry which is preliminary data.</text>
</comment>
<sequence>MFQYAEVRHGGGDGVAAAGVRGQNEALIRMSDEEVARLNNVTASPSEESNSVRVMPGILLWPPAVLGNPDERGAPFVGGENVKNLK</sequence>
<evidence type="ECO:0000313" key="1">
    <source>
        <dbReference type="EMBL" id="MPC17730.1"/>
    </source>
</evidence>
<protein>
    <submittedName>
        <fullName evidence="1">Uncharacterized protein</fullName>
    </submittedName>
</protein>
<keyword evidence="2" id="KW-1185">Reference proteome</keyword>